<dbReference type="Pfam" id="PF02535">
    <property type="entry name" value="Zip"/>
    <property type="match status" value="1"/>
</dbReference>
<dbReference type="KEGG" id="cbae:COR50_10625"/>
<dbReference type="PANTHER" id="PTHR11040">
    <property type="entry name" value="ZINC/IRON TRANSPORTER"/>
    <property type="match status" value="1"/>
</dbReference>
<feature type="transmembrane region" description="Helical" evidence="5">
    <location>
        <begin position="192"/>
        <end position="213"/>
    </location>
</feature>
<keyword evidence="2 5" id="KW-0812">Transmembrane</keyword>
<dbReference type="GO" id="GO:0016020">
    <property type="term" value="C:membrane"/>
    <property type="evidence" value="ECO:0007669"/>
    <property type="project" value="UniProtKB-SubCell"/>
</dbReference>
<feature type="transmembrane region" description="Helical" evidence="5">
    <location>
        <begin position="225"/>
        <end position="243"/>
    </location>
</feature>
<evidence type="ECO:0000256" key="5">
    <source>
        <dbReference type="SAM" id="Phobius"/>
    </source>
</evidence>
<keyword evidence="4 5" id="KW-0472">Membrane</keyword>
<evidence type="ECO:0000256" key="3">
    <source>
        <dbReference type="ARBA" id="ARBA00022989"/>
    </source>
</evidence>
<organism evidence="6 7">
    <name type="scientific">Chitinophaga caeni</name>
    <dbReference type="NCBI Taxonomy" id="2029983"/>
    <lineage>
        <taxon>Bacteria</taxon>
        <taxon>Pseudomonadati</taxon>
        <taxon>Bacteroidota</taxon>
        <taxon>Chitinophagia</taxon>
        <taxon>Chitinophagales</taxon>
        <taxon>Chitinophagaceae</taxon>
        <taxon>Chitinophaga</taxon>
    </lineage>
</organism>
<dbReference type="AlphaFoldDB" id="A0A291QUH6"/>
<keyword evidence="3 5" id="KW-1133">Transmembrane helix</keyword>
<dbReference type="Proteomes" id="UP000220133">
    <property type="component" value="Chromosome"/>
</dbReference>
<proteinExistence type="predicted"/>
<keyword evidence="7" id="KW-1185">Reference proteome</keyword>
<feature type="transmembrane region" description="Helical" evidence="5">
    <location>
        <begin position="161"/>
        <end position="180"/>
    </location>
</feature>
<feature type="transmembrane region" description="Helical" evidence="5">
    <location>
        <begin position="6"/>
        <end position="23"/>
    </location>
</feature>
<feature type="transmembrane region" description="Helical" evidence="5">
    <location>
        <begin position="58"/>
        <end position="77"/>
    </location>
</feature>
<evidence type="ECO:0000313" key="7">
    <source>
        <dbReference type="Proteomes" id="UP000220133"/>
    </source>
</evidence>
<protein>
    <submittedName>
        <fullName evidence="6">Zinc/iron permease</fullName>
    </submittedName>
</protein>
<dbReference type="OrthoDB" id="654481at2"/>
<dbReference type="GO" id="GO:0005385">
    <property type="term" value="F:zinc ion transmembrane transporter activity"/>
    <property type="evidence" value="ECO:0007669"/>
    <property type="project" value="TreeGrafter"/>
</dbReference>
<dbReference type="RefSeq" id="WP_098193962.1">
    <property type="nucleotide sequence ID" value="NZ_CP023777.1"/>
</dbReference>
<accession>A0A291QUH6</accession>
<sequence>MNWTYLIIIFAATLGGGLIPMLSRKINPNYSIYLLAFTGAFLFGITILHLLPEVYHELGGHFAGIYILAGFFLQVFLQQFSHGMEHGHTHLPGEQHTHIAVTPLVLGLSVHAFMEGIPLGFHYEDKTALPSLVAGIAFHKVPEALTLMTVMMHGHLQKKKLWRILIIFACVTPASAIIAHQLGADSQWVQHSLLYIVAMVIGAFLHISTTIFYESGTKHHELSTRKVLSIALGIGLAILTLIFE</sequence>
<name>A0A291QUH6_9BACT</name>
<evidence type="ECO:0000313" key="6">
    <source>
        <dbReference type="EMBL" id="ATL47585.1"/>
    </source>
</evidence>
<dbReference type="InterPro" id="IPR003689">
    <property type="entry name" value="ZIP"/>
</dbReference>
<dbReference type="PANTHER" id="PTHR11040:SF44">
    <property type="entry name" value="PROTEIN ZNTC-RELATED"/>
    <property type="match status" value="1"/>
</dbReference>
<evidence type="ECO:0000256" key="1">
    <source>
        <dbReference type="ARBA" id="ARBA00004141"/>
    </source>
</evidence>
<reference evidence="6 7" key="1">
    <citation type="submission" date="2017-10" db="EMBL/GenBank/DDBJ databases">
        <title>Paenichitinophaga pekingensis gen. nov., sp. nov., isolated from activated sludge.</title>
        <authorList>
            <person name="Jin D."/>
            <person name="Kong X."/>
            <person name="Deng Y."/>
            <person name="Bai Z."/>
        </authorList>
    </citation>
    <scope>NUCLEOTIDE SEQUENCE [LARGE SCALE GENOMIC DNA]</scope>
    <source>
        <strain evidence="6 7">13</strain>
    </source>
</reference>
<dbReference type="EMBL" id="CP023777">
    <property type="protein sequence ID" value="ATL47585.1"/>
    <property type="molecule type" value="Genomic_DNA"/>
</dbReference>
<feature type="transmembrane region" description="Helical" evidence="5">
    <location>
        <begin position="30"/>
        <end position="52"/>
    </location>
</feature>
<evidence type="ECO:0000256" key="2">
    <source>
        <dbReference type="ARBA" id="ARBA00022692"/>
    </source>
</evidence>
<gene>
    <name evidence="6" type="ORF">COR50_10625</name>
</gene>
<evidence type="ECO:0000256" key="4">
    <source>
        <dbReference type="ARBA" id="ARBA00023136"/>
    </source>
</evidence>
<comment type="subcellular location">
    <subcellularLocation>
        <location evidence="1">Membrane</location>
        <topology evidence="1">Multi-pass membrane protein</topology>
    </subcellularLocation>
</comment>